<evidence type="ECO:0000256" key="6">
    <source>
        <dbReference type="ARBA" id="ARBA00023118"/>
    </source>
</evidence>
<evidence type="ECO:0000313" key="10">
    <source>
        <dbReference type="EMBL" id="XBO40649.1"/>
    </source>
</evidence>
<dbReference type="AlphaFoldDB" id="A0AAU7JKS4"/>
<keyword evidence="6" id="KW-0051">Antiviral defense</keyword>
<dbReference type="EMBL" id="CP157484">
    <property type="protein sequence ID" value="XBO40649.1"/>
    <property type="molecule type" value="Genomic_DNA"/>
</dbReference>
<evidence type="ECO:0000256" key="4">
    <source>
        <dbReference type="ARBA" id="ARBA00022741"/>
    </source>
</evidence>
<dbReference type="Pfam" id="PF18967">
    <property type="entry name" value="PycTM"/>
    <property type="match status" value="1"/>
</dbReference>
<feature type="domain" description="Pycsar effector protein" evidence="9">
    <location>
        <begin position="9"/>
        <end position="154"/>
    </location>
</feature>
<organism evidence="10">
    <name type="scientific">Alsobacter sp. KACC 23698</name>
    <dbReference type="NCBI Taxonomy" id="3149229"/>
    <lineage>
        <taxon>Bacteria</taxon>
        <taxon>Pseudomonadati</taxon>
        <taxon>Pseudomonadota</taxon>
        <taxon>Alphaproteobacteria</taxon>
        <taxon>Hyphomicrobiales</taxon>
        <taxon>Alsobacteraceae</taxon>
        <taxon>Alsobacter</taxon>
    </lineage>
</organism>
<feature type="transmembrane region" description="Helical" evidence="8">
    <location>
        <begin position="28"/>
        <end position="47"/>
    </location>
</feature>
<keyword evidence="4" id="KW-0547">Nucleotide-binding</keyword>
<evidence type="ECO:0000256" key="7">
    <source>
        <dbReference type="ARBA" id="ARBA00023136"/>
    </source>
</evidence>
<feature type="transmembrane region" description="Helical" evidence="8">
    <location>
        <begin position="139"/>
        <end position="156"/>
    </location>
</feature>
<proteinExistence type="predicted"/>
<evidence type="ECO:0000256" key="3">
    <source>
        <dbReference type="ARBA" id="ARBA00022692"/>
    </source>
</evidence>
<accession>A0AAU7JKS4</accession>
<comment type="subcellular location">
    <subcellularLocation>
        <location evidence="1">Cell membrane</location>
    </subcellularLocation>
</comment>
<evidence type="ECO:0000259" key="9">
    <source>
        <dbReference type="Pfam" id="PF18967"/>
    </source>
</evidence>
<dbReference type="RefSeq" id="WP_406857503.1">
    <property type="nucleotide sequence ID" value="NZ_CP157484.1"/>
</dbReference>
<keyword evidence="2" id="KW-1003">Cell membrane</keyword>
<dbReference type="GO" id="GO:0000166">
    <property type="term" value="F:nucleotide binding"/>
    <property type="evidence" value="ECO:0007669"/>
    <property type="project" value="UniProtKB-KW"/>
</dbReference>
<feature type="transmembrane region" description="Helical" evidence="8">
    <location>
        <begin position="53"/>
        <end position="74"/>
    </location>
</feature>
<reference evidence="10" key="1">
    <citation type="submission" date="2024-05" db="EMBL/GenBank/DDBJ databases">
        <authorList>
            <person name="Kim S."/>
            <person name="Heo J."/>
            <person name="Choi H."/>
            <person name="Choi Y."/>
            <person name="Kwon S.-W."/>
            <person name="Kim Y."/>
        </authorList>
    </citation>
    <scope>NUCLEOTIDE SEQUENCE</scope>
    <source>
        <strain evidence="10">KACC 23698</strain>
    </source>
</reference>
<evidence type="ECO:0000256" key="1">
    <source>
        <dbReference type="ARBA" id="ARBA00004236"/>
    </source>
</evidence>
<dbReference type="InterPro" id="IPR043760">
    <property type="entry name" value="PycTM_dom"/>
</dbReference>
<name>A0AAU7JKS4_9HYPH</name>
<sequence length="159" mass="17642">MKREQIERAEKTLQRMLDWIARHDTRSAAVLGISLAMLGALSSSIPAPSHWTWPYGVALAASAVGFGFVLAELLRGQFPRFRATPSLFFFGTVAGLTLQEYQRQFGALDEDGYLEDLLTQCYTNSRILRSKFRSLKRSIIGLMFTALPWAAALGLGKGL</sequence>
<protein>
    <submittedName>
        <fullName evidence="10">Pycsar system effector family protein</fullName>
    </submittedName>
</protein>
<dbReference type="GO" id="GO:0005886">
    <property type="term" value="C:plasma membrane"/>
    <property type="evidence" value="ECO:0007669"/>
    <property type="project" value="UniProtKB-SubCell"/>
</dbReference>
<keyword evidence="7 8" id="KW-0472">Membrane</keyword>
<keyword evidence="5 8" id="KW-1133">Transmembrane helix</keyword>
<dbReference type="GO" id="GO:0051607">
    <property type="term" value="P:defense response to virus"/>
    <property type="evidence" value="ECO:0007669"/>
    <property type="project" value="UniProtKB-KW"/>
</dbReference>
<gene>
    <name evidence="10" type="ORF">ABEG18_07760</name>
</gene>
<keyword evidence="3 8" id="KW-0812">Transmembrane</keyword>
<evidence type="ECO:0000256" key="5">
    <source>
        <dbReference type="ARBA" id="ARBA00022989"/>
    </source>
</evidence>
<evidence type="ECO:0000256" key="2">
    <source>
        <dbReference type="ARBA" id="ARBA00022475"/>
    </source>
</evidence>
<evidence type="ECO:0000256" key="8">
    <source>
        <dbReference type="SAM" id="Phobius"/>
    </source>
</evidence>